<evidence type="ECO:0000256" key="6">
    <source>
        <dbReference type="ARBA" id="ARBA00022692"/>
    </source>
</evidence>
<keyword evidence="6 15" id="KW-0812">Transmembrane</keyword>
<feature type="chain" id="PRO_5011961557" evidence="16">
    <location>
        <begin position="23"/>
        <end position="258"/>
    </location>
</feature>
<protein>
    <submittedName>
        <fullName evidence="19">Uncharacterized protein</fullName>
    </submittedName>
</protein>
<evidence type="ECO:0000256" key="7">
    <source>
        <dbReference type="ARBA" id="ARBA00022729"/>
    </source>
</evidence>
<organism evidence="19 20">
    <name type="scientific">Mucilaginibacter pedocola</name>
    <dbReference type="NCBI Taxonomy" id="1792845"/>
    <lineage>
        <taxon>Bacteria</taxon>
        <taxon>Pseudomonadati</taxon>
        <taxon>Bacteroidota</taxon>
        <taxon>Sphingobacteriia</taxon>
        <taxon>Sphingobacteriales</taxon>
        <taxon>Sphingobacteriaceae</taxon>
        <taxon>Mucilaginibacter</taxon>
    </lineage>
</organism>
<dbReference type="PANTHER" id="PTHR33619:SF3">
    <property type="entry name" value="POLYSACCHARIDE EXPORT PROTEIN GFCE-RELATED"/>
    <property type="match status" value="1"/>
</dbReference>
<evidence type="ECO:0000256" key="13">
    <source>
        <dbReference type="ARBA" id="ARBA00023237"/>
    </source>
</evidence>
<evidence type="ECO:0000259" key="17">
    <source>
        <dbReference type="Pfam" id="PF02563"/>
    </source>
</evidence>
<evidence type="ECO:0000256" key="15">
    <source>
        <dbReference type="SAM" id="Phobius"/>
    </source>
</evidence>
<keyword evidence="8" id="KW-0625">Polysaccharide transport</keyword>
<keyword evidence="10" id="KW-0626">Porin</keyword>
<evidence type="ECO:0000256" key="2">
    <source>
        <dbReference type="ARBA" id="ARBA00009450"/>
    </source>
</evidence>
<keyword evidence="15" id="KW-1133">Transmembrane helix</keyword>
<evidence type="ECO:0000256" key="3">
    <source>
        <dbReference type="ARBA" id="ARBA00022448"/>
    </source>
</evidence>
<dbReference type="STRING" id="1792845.BC343_10395"/>
<keyword evidence="14" id="KW-0449">Lipoprotein</keyword>
<evidence type="ECO:0000256" key="16">
    <source>
        <dbReference type="SAM" id="SignalP"/>
    </source>
</evidence>
<dbReference type="Pfam" id="PF22461">
    <property type="entry name" value="SLBB_2"/>
    <property type="match status" value="1"/>
</dbReference>
<sequence>MRAFYFIYLVSAAILASSCSYKQSHALFENKAQVAGLNDSVASGIPAPYRIQPRDILQIKNLQNIKYIVDDLPQNSAGTGGSGGQGQTFEVEDDGTVALPSVGRVPVGGLTRVEATKKIEAVYRTELLKDPIFEVKITNLKVTLFGEVSSQGNFPLIKDNTTLVEMIGQAGGLTANANEKDVKIIRGTGQNKTITVVDMGNVNSISAPNTYLQNGDVIYVSKNKRAIRSDNFQNLSTIVQPITLLLSTVLIIFTLKRL</sequence>
<evidence type="ECO:0000256" key="12">
    <source>
        <dbReference type="ARBA" id="ARBA00023139"/>
    </source>
</evidence>
<gene>
    <name evidence="19" type="ORF">BC343_10395</name>
</gene>
<dbReference type="GO" id="GO:0046930">
    <property type="term" value="C:pore complex"/>
    <property type="evidence" value="ECO:0007669"/>
    <property type="project" value="UniProtKB-KW"/>
</dbReference>
<evidence type="ECO:0000313" key="20">
    <source>
        <dbReference type="Proteomes" id="UP000189739"/>
    </source>
</evidence>
<keyword evidence="13" id="KW-0998">Cell outer membrane</keyword>
<dbReference type="GO" id="GO:0015288">
    <property type="term" value="F:porin activity"/>
    <property type="evidence" value="ECO:0007669"/>
    <property type="project" value="UniProtKB-KW"/>
</dbReference>
<evidence type="ECO:0000256" key="11">
    <source>
        <dbReference type="ARBA" id="ARBA00023136"/>
    </source>
</evidence>
<dbReference type="InterPro" id="IPR049712">
    <property type="entry name" value="Poly_export"/>
</dbReference>
<dbReference type="EMBL" id="MBTF01000034">
    <property type="protein sequence ID" value="OOQ58061.1"/>
    <property type="molecule type" value="Genomic_DNA"/>
</dbReference>
<keyword evidence="7 16" id="KW-0732">Signal</keyword>
<evidence type="ECO:0000256" key="10">
    <source>
        <dbReference type="ARBA" id="ARBA00023114"/>
    </source>
</evidence>
<dbReference type="GO" id="GO:0009279">
    <property type="term" value="C:cell outer membrane"/>
    <property type="evidence" value="ECO:0007669"/>
    <property type="project" value="UniProtKB-SubCell"/>
</dbReference>
<evidence type="ECO:0000256" key="14">
    <source>
        <dbReference type="ARBA" id="ARBA00023288"/>
    </source>
</evidence>
<keyword evidence="11 15" id="KW-0472">Membrane</keyword>
<keyword evidence="12" id="KW-0564">Palmitate</keyword>
<dbReference type="GO" id="GO:0015159">
    <property type="term" value="F:polysaccharide transmembrane transporter activity"/>
    <property type="evidence" value="ECO:0007669"/>
    <property type="project" value="InterPro"/>
</dbReference>
<comment type="caution">
    <text evidence="19">The sequence shown here is derived from an EMBL/GenBank/DDBJ whole genome shotgun (WGS) entry which is preliminary data.</text>
</comment>
<keyword evidence="3" id="KW-0813">Transport</keyword>
<dbReference type="PANTHER" id="PTHR33619">
    <property type="entry name" value="POLYSACCHARIDE EXPORT PROTEIN GFCE-RELATED"/>
    <property type="match status" value="1"/>
</dbReference>
<evidence type="ECO:0000256" key="9">
    <source>
        <dbReference type="ARBA" id="ARBA00023065"/>
    </source>
</evidence>
<keyword evidence="9" id="KW-0406">Ion transport</keyword>
<comment type="subcellular location">
    <subcellularLocation>
        <location evidence="1">Cell outer membrane</location>
        <topology evidence="1">Multi-pass membrane protein</topology>
    </subcellularLocation>
</comment>
<dbReference type="PROSITE" id="PS51257">
    <property type="entry name" value="PROKAR_LIPOPROTEIN"/>
    <property type="match status" value="1"/>
</dbReference>
<dbReference type="Pfam" id="PF02563">
    <property type="entry name" value="Poly_export"/>
    <property type="match status" value="1"/>
</dbReference>
<dbReference type="RefSeq" id="WP_162276911.1">
    <property type="nucleotide sequence ID" value="NZ_MBTF01000034.1"/>
</dbReference>
<evidence type="ECO:0000256" key="8">
    <source>
        <dbReference type="ARBA" id="ARBA00023047"/>
    </source>
</evidence>
<keyword evidence="5" id="KW-0762">Sugar transport</keyword>
<evidence type="ECO:0000313" key="19">
    <source>
        <dbReference type="EMBL" id="OOQ58061.1"/>
    </source>
</evidence>
<dbReference type="InterPro" id="IPR003715">
    <property type="entry name" value="Poly_export_N"/>
</dbReference>
<evidence type="ECO:0000256" key="4">
    <source>
        <dbReference type="ARBA" id="ARBA00022452"/>
    </source>
</evidence>
<comment type="similarity">
    <text evidence="2">Belongs to the BexD/CtrA/VexA family.</text>
</comment>
<evidence type="ECO:0000256" key="5">
    <source>
        <dbReference type="ARBA" id="ARBA00022597"/>
    </source>
</evidence>
<keyword evidence="4" id="KW-1134">Transmembrane beta strand</keyword>
<feature type="signal peptide" evidence="16">
    <location>
        <begin position="1"/>
        <end position="22"/>
    </location>
</feature>
<keyword evidence="20" id="KW-1185">Reference proteome</keyword>
<evidence type="ECO:0000259" key="18">
    <source>
        <dbReference type="Pfam" id="PF22461"/>
    </source>
</evidence>
<dbReference type="Proteomes" id="UP000189739">
    <property type="component" value="Unassembled WGS sequence"/>
</dbReference>
<dbReference type="Gene3D" id="3.10.560.10">
    <property type="entry name" value="Outer membrane lipoprotein wza domain like"/>
    <property type="match status" value="1"/>
</dbReference>
<accession>A0A1S9PAV3</accession>
<dbReference type="AlphaFoldDB" id="A0A1S9PAV3"/>
<feature type="domain" description="Polysaccharide export protein N-terminal" evidence="17">
    <location>
        <begin position="46"/>
        <end position="137"/>
    </location>
</feature>
<reference evidence="19 20" key="1">
    <citation type="submission" date="2016-07" db="EMBL/GenBank/DDBJ databases">
        <title>Genomic analysis of zinc-resistant bacterium Mucilaginibacter pedocola TBZ30.</title>
        <authorList>
            <person name="Huang J."/>
            <person name="Tang J."/>
        </authorList>
    </citation>
    <scope>NUCLEOTIDE SEQUENCE [LARGE SCALE GENOMIC DNA]</scope>
    <source>
        <strain evidence="19 20">TBZ30</strain>
    </source>
</reference>
<proteinExistence type="inferred from homology"/>
<dbReference type="GO" id="GO:0006811">
    <property type="term" value="P:monoatomic ion transport"/>
    <property type="evidence" value="ECO:0007669"/>
    <property type="project" value="UniProtKB-KW"/>
</dbReference>
<feature type="transmembrane region" description="Helical" evidence="15">
    <location>
        <begin position="238"/>
        <end position="255"/>
    </location>
</feature>
<dbReference type="InterPro" id="IPR054765">
    <property type="entry name" value="SLBB_dom"/>
</dbReference>
<name>A0A1S9PAV3_9SPHI</name>
<evidence type="ECO:0000256" key="1">
    <source>
        <dbReference type="ARBA" id="ARBA00004571"/>
    </source>
</evidence>
<feature type="domain" description="SLBB" evidence="18">
    <location>
        <begin position="141"/>
        <end position="220"/>
    </location>
</feature>